<feature type="non-terminal residue" evidence="2">
    <location>
        <position position="153"/>
    </location>
</feature>
<organism evidence="2 3">
    <name type="scientific">Georgenia halotolerans</name>
    <dbReference type="NCBI Taxonomy" id="3028317"/>
    <lineage>
        <taxon>Bacteria</taxon>
        <taxon>Bacillati</taxon>
        <taxon>Actinomycetota</taxon>
        <taxon>Actinomycetes</taxon>
        <taxon>Micrococcales</taxon>
        <taxon>Bogoriellaceae</taxon>
        <taxon>Georgenia</taxon>
    </lineage>
</organism>
<comment type="caution">
    <text evidence="2">The sequence shown here is derived from an EMBL/GenBank/DDBJ whole genome shotgun (WGS) entry which is preliminary data.</text>
</comment>
<accession>A0ABT5TZL0</accession>
<feature type="signal peptide" evidence="1">
    <location>
        <begin position="1"/>
        <end position="25"/>
    </location>
</feature>
<sequence>MTKTSMTLTCAGLLAVGMIAPAAAASDPPSATISGAAGENVSTTDGYDGRHLRYVGDPAPDGYASWYQWGSPYVLTESPEDGPVTMAGTLDLSGMTADGQVAVIGLHDADALRAGDRGEKAEVGVYVVYDEDDGYTIGVTDGDAGGGEFVQEF</sequence>
<feature type="chain" id="PRO_5045486258" evidence="1">
    <location>
        <begin position="26"/>
        <end position="153"/>
    </location>
</feature>
<evidence type="ECO:0000256" key="1">
    <source>
        <dbReference type="SAM" id="SignalP"/>
    </source>
</evidence>
<keyword evidence="1" id="KW-0732">Signal</keyword>
<evidence type="ECO:0000313" key="3">
    <source>
        <dbReference type="Proteomes" id="UP001165561"/>
    </source>
</evidence>
<dbReference type="EMBL" id="JARACI010001118">
    <property type="protein sequence ID" value="MDD9207517.1"/>
    <property type="molecule type" value="Genomic_DNA"/>
</dbReference>
<proteinExistence type="predicted"/>
<keyword evidence="3" id="KW-1185">Reference proteome</keyword>
<dbReference type="Proteomes" id="UP001165561">
    <property type="component" value="Unassembled WGS sequence"/>
</dbReference>
<evidence type="ECO:0000313" key="2">
    <source>
        <dbReference type="EMBL" id="MDD9207517.1"/>
    </source>
</evidence>
<name>A0ABT5TZL0_9MICO</name>
<reference evidence="2" key="1">
    <citation type="submission" date="2023-02" db="EMBL/GenBank/DDBJ databases">
        <title>Georgenia sp.10Sc9-8, isolated from a soil sample collected from the Taklamakan desert.</title>
        <authorList>
            <person name="Liu S."/>
        </authorList>
    </citation>
    <scope>NUCLEOTIDE SEQUENCE</scope>
    <source>
        <strain evidence="2">10Sc9-8</strain>
    </source>
</reference>
<gene>
    <name evidence="2" type="ORF">PU560_13740</name>
</gene>
<protein>
    <submittedName>
        <fullName evidence="2">Uncharacterized protein</fullName>
    </submittedName>
</protein>